<accession>A0ABS8SSX8</accession>
<dbReference type="Proteomes" id="UP000823775">
    <property type="component" value="Unassembled WGS sequence"/>
</dbReference>
<proteinExistence type="predicted"/>
<keyword evidence="3" id="KW-1185">Reference proteome</keyword>
<organism evidence="2 3">
    <name type="scientific">Datura stramonium</name>
    <name type="common">Jimsonweed</name>
    <name type="synonym">Common thornapple</name>
    <dbReference type="NCBI Taxonomy" id="4076"/>
    <lineage>
        <taxon>Eukaryota</taxon>
        <taxon>Viridiplantae</taxon>
        <taxon>Streptophyta</taxon>
        <taxon>Embryophyta</taxon>
        <taxon>Tracheophyta</taxon>
        <taxon>Spermatophyta</taxon>
        <taxon>Magnoliopsida</taxon>
        <taxon>eudicotyledons</taxon>
        <taxon>Gunneridae</taxon>
        <taxon>Pentapetalae</taxon>
        <taxon>asterids</taxon>
        <taxon>lamiids</taxon>
        <taxon>Solanales</taxon>
        <taxon>Solanaceae</taxon>
        <taxon>Solanoideae</taxon>
        <taxon>Datureae</taxon>
        <taxon>Datura</taxon>
    </lineage>
</organism>
<gene>
    <name evidence="2" type="ORF">HAX54_047270</name>
</gene>
<evidence type="ECO:0000313" key="3">
    <source>
        <dbReference type="Proteomes" id="UP000823775"/>
    </source>
</evidence>
<feature type="non-terminal residue" evidence="2">
    <location>
        <position position="1"/>
    </location>
</feature>
<feature type="region of interest" description="Disordered" evidence="1">
    <location>
        <begin position="1"/>
        <end position="63"/>
    </location>
</feature>
<sequence>HLPNGRVVLDIIRDHPPENGNRNRSFFKRRSSGPTQSATTAPTIGNRTKKMSQAQGTPDTHLV</sequence>
<dbReference type="EMBL" id="JACEIK010000760">
    <property type="protein sequence ID" value="MCD7461853.1"/>
    <property type="molecule type" value="Genomic_DNA"/>
</dbReference>
<protein>
    <submittedName>
        <fullName evidence="2">Uncharacterized protein</fullName>
    </submittedName>
</protein>
<evidence type="ECO:0000256" key="1">
    <source>
        <dbReference type="SAM" id="MobiDB-lite"/>
    </source>
</evidence>
<name>A0ABS8SSX8_DATST</name>
<feature type="compositionally biased region" description="Polar residues" evidence="1">
    <location>
        <begin position="34"/>
        <end position="63"/>
    </location>
</feature>
<comment type="caution">
    <text evidence="2">The sequence shown here is derived from an EMBL/GenBank/DDBJ whole genome shotgun (WGS) entry which is preliminary data.</text>
</comment>
<feature type="non-terminal residue" evidence="2">
    <location>
        <position position="63"/>
    </location>
</feature>
<reference evidence="2 3" key="1">
    <citation type="journal article" date="2021" name="BMC Genomics">
        <title>Datura genome reveals duplications of psychoactive alkaloid biosynthetic genes and high mutation rate following tissue culture.</title>
        <authorList>
            <person name="Rajewski A."/>
            <person name="Carter-House D."/>
            <person name="Stajich J."/>
            <person name="Litt A."/>
        </authorList>
    </citation>
    <scope>NUCLEOTIDE SEQUENCE [LARGE SCALE GENOMIC DNA]</scope>
    <source>
        <strain evidence="2">AR-01</strain>
    </source>
</reference>
<evidence type="ECO:0000313" key="2">
    <source>
        <dbReference type="EMBL" id="MCD7461853.1"/>
    </source>
</evidence>